<evidence type="ECO:0000313" key="3">
    <source>
        <dbReference type="Proteomes" id="UP000807306"/>
    </source>
</evidence>
<evidence type="ECO:0000256" key="1">
    <source>
        <dbReference type="SAM" id="MobiDB-lite"/>
    </source>
</evidence>
<dbReference type="AlphaFoldDB" id="A0A9P6JUC3"/>
<gene>
    <name evidence="2" type="ORF">CPB83DRAFT_541741</name>
</gene>
<proteinExistence type="predicted"/>
<feature type="compositionally biased region" description="Polar residues" evidence="1">
    <location>
        <begin position="179"/>
        <end position="189"/>
    </location>
</feature>
<organism evidence="2 3">
    <name type="scientific">Crepidotus variabilis</name>
    <dbReference type="NCBI Taxonomy" id="179855"/>
    <lineage>
        <taxon>Eukaryota</taxon>
        <taxon>Fungi</taxon>
        <taxon>Dikarya</taxon>
        <taxon>Basidiomycota</taxon>
        <taxon>Agaricomycotina</taxon>
        <taxon>Agaricomycetes</taxon>
        <taxon>Agaricomycetidae</taxon>
        <taxon>Agaricales</taxon>
        <taxon>Agaricineae</taxon>
        <taxon>Crepidotaceae</taxon>
        <taxon>Crepidotus</taxon>
    </lineage>
</organism>
<name>A0A9P6JUC3_9AGAR</name>
<feature type="region of interest" description="Disordered" evidence="1">
    <location>
        <begin position="373"/>
        <end position="393"/>
    </location>
</feature>
<feature type="region of interest" description="Disordered" evidence="1">
    <location>
        <begin position="112"/>
        <end position="190"/>
    </location>
</feature>
<keyword evidence="3" id="KW-1185">Reference proteome</keyword>
<dbReference type="EMBL" id="MU157829">
    <property type="protein sequence ID" value="KAF9533296.1"/>
    <property type="molecule type" value="Genomic_DNA"/>
</dbReference>
<feature type="region of interest" description="Disordered" evidence="1">
    <location>
        <begin position="218"/>
        <end position="244"/>
    </location>
</feature>
<sequence>MPSLFSRRKSESSTSKSMMGRNEFSVSSLSTLEVAQMIDRKIIQRSSSGSYTQSRRVSDLIGTDPFESEGIDVMGLQTNAKSWATKREALGFEAGIKVSARTSQSLDFSISNAQEDQNSQCEKDDDDESFPKDTPVLTAGESLLVQQTRTPPSPQEKPKTLTRWPTFGSNPLRQEHSKPGTNTNDNPSYKNLHCESAYSLNNSAISQSYFTAENYSQTPASHSHSFHTSTPFSTSDNSTHTPVDIEQLSPNIFGMRTPPRSNSFPDATRGSRFNFTEVPPPLPPLDHPAFRENLNEFGVFRPKGVPFPSRDSDKNKIARHSSSLPTIANPRNVTRSETFFSSIARHTRTRARSSAAATYSSVQRAKAPPLEATKRIFHSRSRSKGSINSSRRSSAEYSAQQAASIGSQGCWEVDVSKAIIGLAFGEGQGVEVKTSASTPAMTARSAEGPSIQSKARGYNVGSAFLKLSADVLTPSSFPISPFCFVSRSFRGRHQERG</sequence>
<feature type="compositionally biased region" description="Low complexity" evidence="1">
    <location>
        <begin position="384"/>
        <end position="393"/>
    </location>
</feature>
<evidence type="ECO:0000313" key="2">
    <source>
        <dbReference type="EMBL" id="KAF9533296.1"/>
    </source>
</evidence>
<protein>
    <submittedName>
        <fullName evidence="2">Uncharacterized protein</fullName>
    </submittedName>
</protein>
<reference evidence="2" key="1">
    <citation type="submission" date="2020-11" db="EMBL/GenBank/DDBJ databases">
        <authorList>
            <consortium name="DOE Joint Genome Institute"/>
            <person name="Ahrendt S."/>
            <person name="Riley R."/>
            <person name="Andreopoulos W."/>
            <person name="Labutti K."/>
            <person name="Pangilinan J."/>
            <person name="Ruiz-Duenas F.J."/>
            <person name="Barrasa J.M."/>
            <person name="Sanchez-Garcia M."/>
            <person name="Camarero S."/>
            <person name="Miyauchi S."/>
            <person name="Serrano A."/>
            <person name="Linde D."/>
            <person name="Babiker R."/>
            <person name="Drula E."/>
            <person name="Ayuso-Fernandez I."/>
            <person name="Pacheco R."/>
            <person name="Padilla G."/>
            <person name="Ferreira P."/>
            <person name="Barriuso J."/>
            <person name="Kellner H."/>
            <person name="Castanera R."/>
            <person name="Alfaro M."/>
            <person name="Ramirez L."/>
            <person name="Pisabarro A.G."/>
            <person name="Kuo A."/>
            <person name="Tritt A."/>
            <person name="Lipzen A."/>
            <person name="He G."/>
            <person name="Yan M."/>
            <person name="Ng V."/>
            <person name="Cullen D."/>
            <person name="Martin F."/>
            <person name="Rosso M.-N."/>
            <person name="Henrissat B."/>
            <person name="Hibbett D."/>
            <person name="Martinez A.T."/>
            <person name="Grigoriev I.V."/>
        </authorList>
    </citation>
    <scope>NUCLEOTIDE SEQUENCE</scope>
    <source>
        <strain evidence="2">CBS 506.95</strain>
    </source>
</reference>
<dbReference type="Proteomes" id="UP000807306">
    <property type="component" value="Unassembled WGS sequence"/>
</dbReference>
<feature type="region of interest" description="Disordered" evidence="1">
    <location>
        <begin position="1"/>
        <end position="23"/>
    </location>
</feature>
<feature type="compositionally biased region" description="Low complexity" evidence="1">
    <location>
        <begin position="221"/>
        <end position="235"/>
    </location>
</feature>
<comment type="caution">
    <text evidence="2">The sequence shown here is derived from an EMBL/GenBank/DDBJ whole genome shotgun (WGS) entry which is preliminary data.</text>
</comment>
<accession>A0A9P6JUC3</accession>